<keyword evidence="3 5" id="KW-1133">Transmembrane helix</keyword>
<evidence type="ECO:0000313" key="8">
    <source>
        <dbReference type="EMBL" id="OKH47814.1"/>
    </source>
</evidence>
<dbReference type="OrthoDB" id="9785113at2"/>
<evidence type="ECO:0000256" key="2">
    <source>
        <dbReference type="ARBA" id="ARBA00022692"/>
    </source>
</evidence>
<comment type="function">
    <text evidence="6">Part of the binding-protein-dependent transport system for phosphate; probably responsible for the translocation of the substrate across the membrane.</text>
</comment>
<evidence type="ECO:0000259" key="7">
    <source>
        <dbReference type="PROSITE" id="PS50928"/>
    </source>
</evidence>
<dbReference type="AlphaFoldDB" id="A0A1U7J5A6"/>
<keyword evidence="6" id="KW-1003">Cell membrane</keyword>
<dbReference type="STRING" id="549789.NIES30_12635"/>
<feature type="transmembrane region" description="Helical" evidence="5">
    <location>
        <begin position="27"/>
        <end position="52"/>
    </location>
</feature>
<dbReference type="GO" id="GO:0006817">
    <property type="term" value="P:phosphate ion transport"/>
    <property type="evidence" value="ECO:0007669"/>
    <property type="project" value="UniProtKB-KW"/>
</dbReference>
<evidence type="ECO:0000256" key="5">
    <source>
        <dbReference type="RuleBase" id="RU363032"/>
    </source>
</evidence>
<comment type="caution">
    <text evidence="8">The sequence shown here is derived from an EMBL/GenBank/DDBJ whole genome shotgun (WGS) entry which is preliminary data.</text>
</comment>
<dbReference type="PROSITE" id="PS50928">
    <property type="entry name" value="ABC_TM1"/>
    <property type="match status" value="1"/>
</dbReference>
<comment type="similarity">
    <text evidence="6">Belongs to the binding-protein-dependent transport system permease family. CysTW subfamily.</text>
</comment>
<keyword evidence="4 5" id="KW-0472">Membrane</keyword>
<feature type="transmembrane region" description="Helical" evidence="5">
    <location>
        <begin position="248"/>
        <end position="268"/>
    </location>
</feature>
<dbReference type="CDD" id="cd06261">
    <property type="entry name" value="TM_PBP2"/>
    <property type="match status" value="1"/>
</dbReference>
<name>A0A1U7J5A6_9CYAN</name>
<dbReference type="Proteomes" id="UP000185557">
    <property type="component" value="Unassembled WGS sequence"/>
</dbReference>
<keyword evidence="9" id="KW-1185">Reference proteome</keyword>
<dbReference type="Pfam" id="PF00528">
    <property type="entry name" value="BPD_transp_1"/>
    <property type="match status" value="1"/>
</dbReference>
<dbReference type="NCBIfam" id="TIGR02138">
    <property type="entry name" value="phosphate_pstC"/>
    <property type="match status" value="1"/>
</dbReference>
<dbReference type="RefSeq" id="WP_073608774.1">
    <property type="nucleotide sequence ID" value="NZ_MRCG01000008.1"/>
</dbReference>
<dbReference type="PANTHER" id="PTHR42727">
    <property type="entry name" value="PHOSPHATE TRANSPORT SYSTEM PERMEASE PROTEIN"/>
    <property type="match status" value="1"/>
</dbReference>
<feature type="transmembrane region" description="Helical" evidence="5">
    <location>
        <begin position="130"/>
        <end position="151"/>
    </location>
</feature>
<evidence type="ECO:0000313" key="9">
    <source>
        <dbReference type="Proteomes" id="UP000185557"/>
    </source>
</evidence>
<feature type="transmembrane region" description="Helical" evidence="5">
    <location>
        <begin position="163"/>
        <end position="188"/>
    </location>
</feature>
<keyword evidence="2 5" id="KW-0812">Transmembrane</keyword>
<organism evidence="8 9">
    <name type="scientific">Phormidium tenue NIES-30</name>
    <dbReference type="NCBI Taxonomy" id="549789"/>
    <lineage>
        <taxon>Bacteria</taxon>
        <taxon>Bacillati</taxon>
        <taxon>Cyanobacteriota</taxon>
        <taxon>Cyanophyceae</taxon>
        <taxon>Oscillatoriophycideae</taxon>
        <taxon>Oscillatoriales</taxon>
        <taxon>Oscillatoriaceae</taxon>
        <taxon>Phormidium</taxon>
    </lineage>
</organism>
<proteinExistence type="inferred from homology"/>
<dbReference type="InterPro" id="IPR000515">
    <property type="entry name" value="MetI-like"/>
</dbReference>
<feature type="transmembrane region" description="Helical" evidence="5">
    <location>
        <begin position="280"/>
        <end position="303"/>
    </location>
</feature>
<dbReference type="GO" id="GO:0005315">
    <property type="term" value="F:phosphate transmembrane transporter activity"/>
    <property type="evidence" value="ECO:0007669"/>
    <property type="project" value="InterPro"/>
</dbReference>
<evidence type="ECO:0000256" key="6">
    <source>
        <dbReference type="RuleBase" id="RU363054"/>
    </source>
</evidence>
<dbReference type="EMBL" id="MRCG01000008">
    <property type="protein sequence ID" value="OKH47814.1"/>
    <property type="molecule type" value="Genomic_DNA"/>
</dbReference>
<protein>
    <recommendedName>
        <fullName evidence="6">Phosphate transport system permease protein</fullName>
    </recommendedName>
</protein>
<gene>
    <name evidence="8" type="ORF">NIES30_12635</name>
</gene>
<keyword evidence="5" id="KW-0813">Transport</keyword>
<feature type="transmembrane region" description="Helical" evidence="5">
    <location>
        <begin position="208"/>
        <end position="228"/>
    </location>
</feature>
<evidence type="ECO:0000256" key="4">
    <source>
        <dbReference type="ARBA" id="ARBA00023136"/>
    </source>
</evidence>
<feature type="domain" description="ABC transmembrane type-1" evidence="7">
    <location>
        <begin position="87"/>
        <end position="299"/>
    </location>
</feature>
<evidence type="ECO:0000256" key="1">
    <source>
        <dbReference type="ARBA" id="ARBA00004141"/>
    </source>
</evidence>
<comment type="subcellular location">
    <subcellularLocation>
        <location evidence="5">Cell membrane</location>
        <topology evidence="5">Multi-pass membrane protein</topology>
    </subcellularLocation>
    <subcellularLocation>
        <location evidence="1">Membrane</location>
        <topology evidence="1">Multi-pass membrane protein</topology>
    </subcellularLocation>
</comment>
<dbReference type="PANTHER" id="PTHR42727:SF1">
    <property type="entry name" value="PHOSPHATE TRANSPORT SYSTEM PERMEASE"/>
    <property type="match status" value="1"/>
</dbReference>
<feature type="transmembrane region" description="Helical" evidence="5">
    <location>
        <begin position="81"/>
        <end position="110"/>
    </location>
</feature>
<dbReference type="InterPro" id="IPR035906">
    <property type="entry name" value="MetI-like_sf"/>
</dbReference>
<sequence>MTTNSLPPEPNNLWQPNRGLNKWVERAFIWLFGLFALISVATTFGIVLSLLFETVEFFKDVPLWNFFTDRQWTPLFSNPQFGIMVLLSATFLTSLIALLVAVPLGLLSAIYLSEYASPKLRKWLKPALEILAGVPTVVYGYFALLLVTPFLQTFIPQLGGFNALSAGIVMGIAITPLIASLSEDAIYAVPSALRDGSYALGLTKRETIFGVVLPAALSGIVASVILAVSRAVGETMIVALAAGQNPRLGLNPFVPVMTMTAYIVQVSLGDTPAGSIAFKSIFAVGMTLFLLTLIFNIISFWFVRKFRETYE</sequence>
<reference evidence="8 9" key="1">
    <citation type="submission" date="2016-11" db="EMBL/GenBank/DDBJ databases">
        <title>Draft Genome Sequences of Nine Cyanobacterial Strains from Diverse Habitats.</title>
        <authorList>
            <person name="Zhu T."/>
            <person name="Hou S."/>
            <person name="Lu X."/>
            <person name="Hess W.R."/>
        </authorList>
    </citation>
    <scope>NUCLEOTIDE SEQUENCE [LARGE SCALE GENOMIC DNA]</scope>
    <source>
        <strain evidence="8 9">NIES-30</strain>
    </source>
</reference>
<accession>A0A1U7J5A6</accession>
<dbReference type="InterPro" id="IPR011864">
    <property type="entry name" value="Phosphate_PstC"/>
</dbReference>
<evidence type="ECO:0000256" key="3">
    <source>
        <dbReference type="ARBA" id="ARBA00022989"/>
    </source>
</evidence>
<dbReference type="Gene3D" id="1.10.3720.10">
    <property type="entry name" value="MetI-like"/>
    <property type="match status" value="1"/>
</dbReference>
<dbReference type="SUPFAM" id="SSF161098">
    <property type="entry name" value="MetI-like"/>
    <property type="match status" value="1"/>
</dbReference>
<dbReference type="GO" id="GO:0005886">
    <property type="term" value="C:plasma membrane"/>
    <property type="evidence" value="ECO:0007669"/>
    <property type="project" value="UniProtKB-SubCell"/>
</dbReference>
<keyword evidence="6" id="KW-0592">Phosphate transport</keyword>